<feature type="domain" description="N-acetyltransferase" evidence="1">
    <location>
        <begin position="21"/>
        <end position="176"/>
    </location>
</feature>
<dbReference type="EMBL" id="CP000724">
    <property type="protein sequence ID" value="ABR47623.1"/>
    <property type="molecule type" value="Genomic_DNA"/>
</dbReference>
<name>A6TN55_ALKMQ</name>
<keyword evidence="2" id="KW-0808">Transferase</keyword>
<dbReference type="OrthoDB" id="9811523at2"/>
<dbReference type="GO" id="GO:1990189">
    <property type="term" value="F:protein N-terminal-serine acetyltransferase activity"/>
    <property type="evidence" value="ECO:0007669"/>
    <property type="project" value="TreeGrafter"/>
</dbReference>
<keyword evidence="3" id="KW-1185">Reference proteome</keyword>
<proteinExistence type="predicted"/>
<dbReference type="InterPro" id="IPR000182">
    <property type="entry name" value="GNAT_dom"/>
</dbReference>
<evidence type="ECO:0000313" key="2">
    <source>
        <dbReference type="EMBL" id="ABR47623.1"/>
    </source>
</evidence>
<reference evidence="3" key="1">
    <citation type="journal article" date="2016" name="Genome Announc.">
        <title>Complete genome sequence of Alkaliphilus metalliredigens strain QYMF, an alkaliphilic and metal-reducing bacterium isolated from borax-contaminated leachate ponds.</title>
        <authorList>
            <person name="Hwang C."/>
            <person name="Copeland A."/>
            <person name="Lucas S."/>
            <person name="Lapidus A."/>
            <person name="Barry K."/>
            <person name="Detter J.C."/>
            <person name="Glavina Del Rio T."/>
            <person name="Hammon N."/>
            <person name="Israni S."/>
            <person name="Dalin E."/>
            <person name="Tice H."/>
            <person name="Pitluck S."/>
            <person name="Chertkov O."/>
            <person name="Brettin T."/>
            <person name="Bruce D."/>
            <person name="Han C."/>
            <person name="Schmutz J."/>
            <person name="Larimer F."/>
            <person name="Land M.L."/>
            <person name="Hauser L."/>
            <person name="Kyrpides N."/>
            <person name="Mikhailova N."/>
            <person name="Ye Q."/>
            <person name="Zhou J."/>
            <person name="Richardson P."/>
            <person name="Fields M.W."/>
        </authorList>
    </citation>
    <scope>NUCLEOTIDE SEQUENCE [LARGE SCALE GENOMIC DNA]</scope>
    <source>
        <strain evidence="3">QYMF</strain>
    </source>
</reference>
<evidence type="ECO:0000259" key="1">
    <source>
        <dbReference type="PROSITE" id="PS51186"/>
    </source>
</evidence>
<dbReference type="InterPro" id="IPR051908">
    <property type="entry name" value="Ribosomal_N-acetyltransferase"/>
</dbReference>
<evidence type="ECO:0000313" key="3">
    <source>
        <dbReference type="Proteomes" id="UP000001572"/>
    </source>
</evidence>
<accession>A6TN55</accession>
<dbReference type="HOGENOM" id="CLU_013985_3_0_9"/>
<dbReference type="RefSeq" id="WP_012062664.1">
    <property type="nucleotide sequence ID" value="NC_009633.1"/>
</dbReference>
<dbReference type="eggNOG" id="COG1670">
    <property type="taxonomic scope" value="Bacteria"/>
</dbReference>
<sequence>MFKYIVDKEVEMKMLDINNGEELYKLIDTSRYHLRKWLPWVDGTKNVEDTKAFIEMTKKQFASNNGFQAGIWYKGSLAGVIGYHNVDWTHKSTSIGYWLAEGYEGNGIMTKATKVFTEYALVELNLNRVEIRCAEKNHKSRAIPERLGFTNEGMVREVEWLYDHYVSHVIYGMLASQWKGEI</sequence>
<dbReference type="GO" id="GO:0008999">
    <property type="term" value="F:protein-N-terminal-alanine acetyltransferase activity"/>
    <property type="evidence" value="ECO:0007669"/>
    <property type="project" value="TreeGrafter"/>
</dbReference>
<dbReference type="STRING" id="293826.Amet_1423"/>
<dbReference type="InterPro" id="IPR016181">
    <property type="entry name" value="Acyl_CoA_acyltransferase"/>
</dbReference>
<dbReference type="PROSITE" id="PS51186">
    <property type="entry name" value="GNAT"/>
    <property type="match status" value="1"/>
</dbReference>
<organism evidence="2 3">
    <name type="scientific">Alkaliphilus metalliredigens (strain QYMF)</name>
    <dbReference type="NCBI Taxonomy" id="293826"/>
    <lineage>
        <taxon>Bacteria</taxon>
        <taxon>Bacillati</taxon>
        <taxon>Bacillota</taxon>
        <taxon>Clostridia</taxon>
        <taxon>Peptostreptococcales</taxon>
        <taxon>Natronincolaceae</taxon>
        <taxon>Alkaliphilus</taxon>
    </lineage>
</organism>
<dbReference type="Gene3D" id="3.40.630.30">
    <property type="match status" value="1"/>
</dbReference>
<protein>
    <submittedName>
        <fullName evidence="2">GCN5-related N-acetyltransferase</fullName>
    </submittedName>
</protein>
<dbReference type="Proteomes" id="UP000001572">
    <property type="component" value="Chromosome"/>
</dbReference>
<gene>
    <name evidence="2" type="ordered locus">Amet_1423</name>
</gene>
<dbReference type="Pfam" id="PF13302">
    <property type="entry name" value="Acetyltransf_3"/>
    <property type="match status" value="1"/>
</dbReference>
<dbReference type="KEGG" id="amt:Amet_1423"/>
<dbReference type="PANTHER" id="PTHR43441">
    <property type="entry name" value="RIBOSOMAL-PROTEIN-SERINE ACETYLTRANSFERASE"/>
    <property type="match status" value="1"/>
</dbReference>
<dbReference type="GO" id="GO:0005737">
    <property type="term" value="C:cytoplasm"/>
    <property type="evidence" value="ECO:0007669"/>
    <property type="project" value="TreeGrafter"/>
</dbReference>
<dbReference type="AlphaFoldDB" id="A6TN55"/>
<dbReference type="PANTHER" id="PTHR43441:SF12">
    <property type="entry name" value="RIBOSOMAL N-ACETYLTRANSFERASE YDAF-RELATED"/>
    <property type="match status" value="1"/>
</dbReference>
<dbReference type="SUPFAM" id="SSF55729">
    <property type="entry name" value="Acyl-CoA N-acyltransferases (Nat)"/>
    <property type="match status" value="1"/>
</dbReference>